<dbReference type="InterPro" id="IPR015421">
    <property type="entry name" value="PyrdxlP-dep_Trfase_major"/>
</dbReference>
<protein>
    <recommendedName>
        <fullName evidence="3">Aminotransferase class I/classII large domain-containing protein</fullName>
    </recommendedName>
</protein>
<dbReference type="InterPro" id="IPR004838">
    <property type="entry name" value="NHTrfase_class1_PyrdxlP-BS"/>
</dbReference>
<evidence type="ECO:0000259" key="3">
    <source>
        <dbReference type="Pfam" id="PF00155"/>
    </source>
</evidence>
<evidence type="ECO:0000313" key="5">
    <source>
        <dbReference type="Proteomes" id="UP000033540"/>
    </source>
</evidence>
<name>A0A0F0I113_ASPPU</name>
<dbReference type="PANTHER" id="PTHR43510">
    <property type="entry name" value="AMINOTRANSFERASE FUNCTION, HYPOTHETICAL (EUROFUNG)"/>
    <property type="match status" value="1"/>
</dbReference>
<evidence type="ECO:0000313" key="4">
    <source>
        <dbReference type="EMBL" id="KJK60332.1"/>
    </source>
</evidence>
<comment type="caution">
    <text evidence="4">The sequence shown here is derived from an EMBL/GenBank/DDBJ whole genome shotgun (WGS) entry which is preliminary data.</text>
</comment>
<dbReference type="PANTHER" id="PTHR43510:SF1">
    <property type="entry name" value="AMINOTRANSFERASE FUNCTION, HYPOTHETICAL (EUROFUNG)"/>
    <property type="match status" value="1"/>
</dbReference>
<comment type="similarity">
    <text evidence="1">Belongs to the class-I pyridoxal-phosphate-dependent aminotransferase family.</text>
</comment>
<dbReference type="SUPFAM" id="SSF53383">
    <property type="entry name" value="PLP-dependent transferases"/>
    <property type="match status" value="1"/>
</dbReference>
<evidence type="ECO:0000256" key="2">
    <source>
        <dbReference type="ARBA" id="ARBA00022898"/>
    </source>
</evidence>
<dbReference type="AlphaFoldDB" id="A0A0F0I113"/>
<organism evidence="4 5">
    <name type="scientific">Aspergillus parasiticus (strain ATCC 56775 / NRRL 5862 / SRRC 143 / SU-1)</name>
    <dbReference type="NCBI Taxonomy" id="1403190"/>
    <lineage>
        <taxon>Eukaryota</taxon>
        <taxon>Fungi</taxon>
        <taxon>Dikarya</taxon>
        <taxon>Ascomycota</taxon>
        <taxon>Pezizomycotina</taxon>
        <taxon>Eurotiomycetes</taxon>
        <taxon>Eurotiomycetidae</taxon>
        <taxon>Eurotiales</taxon>
        <taxon>Aspergillaceae</taxon>
        <taxon>Aspergillus</taxon>
        <taxon>Aspergillus subgen. Circumdati</taxon>
    </lineage>
</organism>
<sequence>MVKIEEFAVERWMDEYENDAKYNLAETCCASISLNDLMSFSGQQTSIIDYAQKQVYGAIRGSKALRSNIAKLYTTESSDNISPENVLVTNGAIQANFLALYTNVGPGDHVICHYPTYQQLYSVPEGFGAEVDLWRSKEDAGWQPDLEELKSLIKPNTKLIIINNPQNPTGAVLNRETLQGLVGIAREHNIMIHSDEVYRPLFHSVNTSQQEHPPSILSLGYDKVVATGSMSKAFSLAGIRLGWIVSRSPEIVEACASTRDYTIISVGQLDDSVATLALSTPTVHNLLERNIQLARQNLAALDTFIEEFEWAIQWTRPQAGTTAFIKFVNREGKPIDDVVLCQRLQKQTGVMLVPGSQCFGGGVDFKGYVRMGYVPEHQVMVDGLQALREFMRNGYEQLPVATA</sequence>
<dbReference type="InterPro" id="IPR015424">
    <property type="entry name" value="PyrdxlP-dep_Trfase"/>
</dbReference>
<feature type="domain" description="Aminotransferase class I/classII large" evidence="3">
    <location>
        <begin position="54"/>
        <end position="371"/>
    </location>
</feature>
<dbReference type="PROSITE" id="PS00105">
    <property type="entry name" value="AA_TRANSFER_CLASS_1"/>
    <property type="match status" value="1"/>
</dbReference>
<gene>
    <name evidence="4" type="ORF">P875_00053463</name>
</gene>
<dbReference type="InterPro" id="IPR015422">
    <property type="entry name" value="PyrdxlP-dep_Trfase_small"/>
</dbReference>
<dbReference type="Proteomes" id="UP000033540">
    <property type="component" value="Unassembled WGS sequence"/>
</dbReference>
<evidence type="ECO:0000256" key="1">
    <source>
        <dbReference type="ARBA" id="ARBA00007441"/>
    </source>
</evidence>
<dbReference type="EMBL" id="JZEE01000744">
    <property type="protein sequence ID" value="KJK60332.1"/>
    <property type="molecule type" value="Genomic_DNA"/>
</dbReference>
<dbReference type="Gene3D" id="3.90.1150.10">
    <property type="entry name" value="Aspartate Aminotransferase, domain 1"/>
    <property type="match status" value="1"/>
</dbReference>
<dbReference type="InterPro" id="IPR004839">
    <property type="entry name" value="Aminotransferase_I/II_large"/>
</dbReference>
<accession>A0A0F0I113</accession>
<reference evidence="4 5" key="1">
    <citation type="submission" date="2015-02" db="EMBL/GenBank/DDBJ databases">
        <title>Draft genome sequence of Aspergillus parasiticus SU-1.</title>
        <authorList>
            <person name="Yu J."/>
            <person name="Fedorova N."/>
            <person name="Yin Y."/>
            <person name="Losada L."/>
            <person name="Zafar N."/>
            <person name="Taujale R."/>
            <person name="Ehrlich K.C."/>
            <person name="Bhatnagar D."/>
            <person name="Cleveland T.E."/>
            <person name="Bennett J.W."/>
            <person name="Nierman W.C."/>
        </authorList>
    </citation>
    <scope>NUCLEOTIDE SEQUENCE [LARGE SCALE GENOMIC DNA]</scope>
    <source>
        <strain evidence="5">ATCC 56775 / NRRL 5862 / SRRC 143 / SU-1</strain>
    </source>
</reference>
<dbReference type="Gene3D" id="3.40.640.10">
    <property type="entry name" value="Type I PLP-dependent aspartate aminotransferase-like (Major domain)"/>
    <property type="match status" value="1"/>
</dbReference>
<dbReference type="STRING" id="1403190.A0A0F0I113"/>
<keyword evidence="2" id="KW-0663">Pyridoxal phosphate</keyword>
<dbReference type="CDD" id="cd00609">
    <property type="entry name" value="AAT_like"/>
    <property type="match status" value="1"/>
</dbReference>
<proteinExistence type="inferred from homology"/>
<dbReference type="Pfam" id="PF00155">
    <property type="entry name" value="Aminotran_1_2"/>
    <property type="match status" value="1"/>
</dbReference>
<dbReference type="GO" id="GO:0030170">
    <property type="term" value="F:pyridoxal phosphate binding"/>
    <property type="evidence" value="ECO:0007669"/>
    <property type="project" value="InterPro"/>
</dbReference>
<dbReference type="GO" id="GO:0003824">
    <property type="term" value="F:catalytic activity"/>
    <property type="evidence" value="ECO:0007669"/>
    <property type="project" value="InterPro"/>
</dbReference>
<dbReference type="OrthoDB" id="7042322at2759"/>